<dbReference type="InterPro" id="IPR011008">
    <property type="entry name" value="Dimeric_a/b-barrel"/>
</dbReference>
<evidence type="ECO:0000259" key="1">
    <source>
        <dbReference type="PROSITE" id="PS51725"/>
    </source>
</evidence>
<dbReference type="EMBL" id="BMNA01000001">
    <property type="protein sequence ID" value="GGL84502.1"/>
    <property type="molecule type" value="Genomic_DNA"/>
</dbReference>
<dbReference type="Gene3D" id="3.30.70.100">
    <property type="match status" value="1"/>
</dbReference>
<dbReference type="InterPro" id="IPR050404">
    <property type="entry name" value="Heme-degrading_MO"/>
</dbReference>
<dbReference type="Pfam" id="PF03992">
    <property type="entry name" value="ABM"/>
    <property type="match status" value="1"/>
</dbReference>
<evidence type="ECO:0000313" key="2">
    <source>
        <dbReference type="EMBL" id="GGL84502.1"/>
    </source>
</evidence>
<protein>
    <recommendedName>
        <fullName evidence="1">ABM domain-containing protein</fullName>
    </recommendedName>
</protein>
<dbReference type="PROSITE" id="PS51725">
    <property type="entry name" value="ABM"/>
    <property type="match status" value="1"/>
</dbReference>
<accession>A0A917SJX3</accession>
<dbReference type="InterPro" id="IPR007138">
    <property type="entry name" value="ABM_dom"/>
</dbReference>
<reference evidence="2" key="2">
    <citation type="submission" date="2020-09" db="EMBL/GenBank/DDBJ databases">
        <authorList>
            <person name="Sun Q."/>
            <person name="Zhou Y."/>
        </authorList>
    </citation>
    <scope>NUCLEOTIDE SEQUENCE</scope>
    <source>
        <strain evidence="2">CGMCC 4.7308</strain>
    </source>
</reference>
<organism evidence="2 3">
    <name type="scientific">Nakamurella endophytica</name>
    <dbReference type="NCBI Taxonomy" id="1748367"/>
    <lineage>
        <taxon>Bacteria</taxon>
        <taxon>Bacillati</taxon>
        <taxon>Actinomycetota</taxon>
        <taxon>Actinomycetes</taxon>
        <taxon>Nakamurellales</taxon>
        <taxon>Nakamurellaceae</taxon>
        <taxon>Nakamurella</taxon>
    </lineage>
</organism>
<comment type="caution">
    <text evidence="2">The sequence shown here is derived from an EMBL/GenBank/DDBJ whole genome shotgun (WGS) entry which is preliminary data.</text>
</comment>
<reference evidence="2" key="1">
    <citation type="journal article" date="2014" name="Int. J. Syst. Evol. Microbiol.">
        <title>Complete genome sequence of Corynebacterium casei LMG S-19264T (=DSM 44701T), isolated from a smear-ripened cheese.</title>
        <authorList>
            <consortium name="US DOE Joint Genome Institute (JGI-PGF)"/>
            <person name="Walter F."/>
            <person name="Albersmeier A."/>
            <person name="Kalinowski J."/>
            <person name="Ruckert C."/>
        </authorList>
    </citation>
    <scope>NUCLEOTIDE SEQUENCE</scope>
    <source>
        <strain evidence="2">CGMCC 4.7308</strain>
    </source>
</reference>
<feature type="domain" description="ABM" evidence="1">
    <location>
        <begin position="11"/>
        <end position="104"/>
    </location>
</feature>
<dbReference type="PANTHER" id="PTHR34474">
    <property type="entry name" value="SIGNAL TRANSDUCTION PROTEIN TRAP"/>
    <property type="match status" value="1"/>
</dbReference>
<dbReference type="PANTHER" id="PTHR34474:SF2">
    <property type="entry name" value="SIGNAL TRANSDUCTION PROTEIN TRAP"/>
    <property type="match status" value="1"/>
</dbReference>
<proteinExistence type="predicted"/>
<sequence>MPRFYAGGMSVVKINAIDVPEGAGPELERRFAARAGAVEQAPGFEEFCLLRPTGGESRYFVYTRWASEADYQAWAAGSGRTAHARPEGAPAQAPVATGAALLEFDVVTRTAG</sequence>
<gene>
    <name evidence="2" type="ORF">GCM10011594_00180</name>
</gene>
<dbReference type="SUPFAM" id="SSF54909">
    <property type="entry name" value="Dimeric alpha+beta barrel"/>
    <property type="match status" value="1"/>
</dbReference>
<dbReference type="Proteomes" id="UP000655208">
    <property type="component" value="Unassembled WGS sequence"/>
</dbReference>
<name>A0A917SJX3_9ACTN</name>
<evidence type="ECO:0000313" key="3">
    <source>
        <dbReference type="Proteomes" id="UP000655208"/>
    </source>
</evidence>
<dbReference type="AlphaFoldDB" id="A0A917SJX3"/>
<keyword evidence="3" id="KW-1185">Reference proteome</keyword>